<evidence type="ECO:0000313" key="1">
    <source>
        <dbReference type="EMBL" id="EHK98749.1"/>
    </source>
</evidence>
<protein>
    <submittedName>
        <fullName evidence="1">Uncharacterized protein</fullName>
    </submittedName>
</protein>
<comment type="caution">
    <text evidence="1">The sequence shown here is derived from an EMBL/GenBank/DDBJ whole genome shotgun (WGS) entry which is preliminary data.</text>
</comment>
<dbReference type="InParanoid" id="H0ERD8"/>
<dbReference type="AlphaFoldDB" id="H0ERD8"/>
<sequence length="154" mass="17007">MPETWGEEHPIKVMDVWAELSHIVEVPLGRIGSDNAVRILRIKSAVVGLCNEPINEAVITITSGDSCLGYSLHLARSRKCLHGIHENIRPKVSHEELAPVDGWSRSYNTVESFRESLGKHHALTSSLIESHGETIEMIVKGLRIPGMNALARSI</sequence>
<proteinExistence type="predicted"/>
<dbReference type="HOGENOM" id="CLU_1704401_0_0_1"/>
<organism evidence="1 2">
    <name type="scientific">Glarea lozoyensis (strain ATCC 74030 / MF5533)</name>
    <dbReference type="NCBI Taxonomy" id="1104152"/>
    <lineage>
        <taxon>Eukaryota</taxon>
        <taxon>Fungi</taxon>
        <taxon>Dikarya</taxon>
        <taxon>Ascomycota</taxon>
        <taxon>Pezizomycotina</taxon>
        <taxon>Leotiomycetes</taxon>
        <taxon>Helotiales</taxon>
        <taxon>Helotiaceae</taxon>
        <taxon>Glarea</taxon>
    </lineage>
</organism>
<gene>
    <name evidence="1" type="ORF">M7I_5257</name>
</gene>
<evidence type="ECO:0000313" key="2">
    <source>
        <dbReference type="Proteomes" id="UP000005446"/>
    </source>
</evidence>
<name>H0ERD8_GLAL7</name>
<keyword evidence="2" id="KW-1185">Reference proteome</keyword>
<reference evidence="1 2" key="1">
    <citation type="journal article" date="2012" name="Eukaryot. Cell">
        <title>Genome sequence of the fungus Glarea lozoyensis: the first genome sequence of a species from the Helotiaceae family.</title>
        <authorList>
            <person name="Youssar L."/>
            <person name="Gruening B.A."/>
            <person name="Erxleben A."/>
            <person name="Guenther S."/>
            <person name="Huettel W."/>
        </authorList>
    </citation>
    <scope>NUCLEOTIDE SEQUENCE [LARGE SCALE GENOMIC DNA]</scope>
    <source>
        <strain evidence="2">ATCC 74030 / MF5533</strain>
    </source>
</reference>
<dbReference type="Proteomes" id="UP000005446">
    <property type="component" value="Unassembled WGS sequence"/>
</dbReference>
<dbReference type="EMBL" id="AGUE01000135">
    <property type="protein sequence ID" value="EHK98749.1"/>
    <property type="molecule type" value="Genomic_DNA"/>
</dbReference>
<accession>H0ERD8</accession>